<name>A0ACC2RKI5_9FUNG</name>
<organism evidence="1 2">
    <name type="scientific">Entomophthora muscae</name>
    <dbReference type="NCBI Taxonomy" id="34485"/>
    <lineage>
        <taxon>Eukaryota</taxon>
        <taxon>Fungi</taxon>
        <taxon>Fungi incertae sedis</taxon>
        <taxon>Zoopagomycota</taxon>
        <taxon>Entomophthoromycotina</taxon>
        <taxon>Entomophthoromycetes</taxon>
        <taxon>Entomophthorales</taxon>
        <taxon>Entomophthoraceae</taxon>
        <taxon>Entomophthora</taxon>
    </lineage>
</organism>
<protein>
    <submittedName>
        <fullName evidence="1">Uncharacterized protein</fullName>
    </submittedName>
</protein>
<dbReference type="Proteomes" id="UP001165960">
    <property type="component" value="Unassembled WGS sequence"/>
</dbReference>
<dbReference type="EMBL" id="QTSX02007149">
    <property type="protein sequence ID" value="KAJ9050574.1"/>
    <property type="molecule type" value="Genomic_DNA"/>
</dbReference>
<evidence type="ECO:0000313" key="2">
    <source>
        <dbReference type="Proteomes" id="UP001165960"/>
    </source>
</evidence>
<proteinExistence type="predicted"/>
<comment type="caution">
    <text evidence="1">The sequence shown here is derived from an EMBL/GenBank/DDBJ whole genome shotgun (WGS) entry which is preliminary data.</text>
</comment>
<sequence>MLTAQDRPAIVSGALKQFKCENKECPSMVVTKRFESLKTPPEYHTYPPIIDLLKHLMEWYLVTSIPLKSNMSSSDIATHALSNLNDPQQSMVHTRAVADLKQWLLYKK</sequence>
<gene>
    <name evidence="1" type="ORF">DSO57_1013375</name>
</gene>
<keyword evidence="2" id="KW-1185">Reference proteome</keyword>
<evidence type="ECO:0000313" key="1">
    <source>
        <dbReference type="EMBL" id="KAJ9050574.1"/>
    </source>
</evidence>
<accession>A0ACC2RKI5</accession>
<reference evidence="1" key="1">
    <citation type="submission" date="2022-04" db="EMBL/GenBank/DDBJ databases">
        <title>Genome of the entomopathogenic fungus Entomophthora muscae.</title>
        <authorList>
            <person name="Elya C."/>
            <person name="Lovett B.R."/>
            <person name="Lee E."/>
            <person name="Macias A.M."/>
            <person name="Hajek A.E."/>
            <person name="De Bivort B.L."/>
            <person name="Kasson M.T."/>
            <person name="De Fine Licht H.H."/>
            <person name="Stajich J.E."/>
        </authorList>
    </citation>
    <scope>NUCLEOTIDE SEQUENCE</scope>
    <source>
        <strain evidence="1">Berkeley</strain>
    </source>
</reference>